<organism evidence="2 3">
    <name type="scientific">Eumeta variegata</name>
    <name type="common">Bagworm moth</name>
    <name type="synonym">Eumeta japonica</name>
    <dbReference type="NCBI Taxonomy" id="151549"/>
    <lineage>
        <taxon>Eukaryota</taxon>
        <taxon>Metazoa</taxon>
        <taxon>Ecdysozoa</taxon>
        <taxon>Arthropoda</taxon>
        <taxon>Hexapoda</taxon>
        <taxon>Insecta</taxon>
        <taxon>Pterygota</taxon>
        <taxon>Neoptera</taxon>
        <taxon>Endopterygota</taxon>
        <taxon>Lepidoptera</taxon>
        <taxon>Glossata</taxon>
        <taxon>Ditrysia</taxon>
        <taxon>Tineoidea</taxon>
        <taxon>Psychidae</taxon>
        <taxon>Oiketicinae</taxon>
        <taxon>Eumeta</taxon>
    </lineage>
</organism>
<comment type="caution">
    <text evidence="2">The sequence shown here is derived from an EMBL/GenBank/DDBJ whole genome shotgun (WGS) entry which is preliminary data.</text>
</comment>
<evidence type="ECO:0000256" key="1">
    <source>
        <dbReference type="SAM" id="MobiDB-lite"/>
    </source>
</evidence>
<evidence type="ECO:0000313" key="3">
    <source>
        <dbReference type="Proteomes" id="UP000299102"/>
    </source>
</evidence>
<dbReference type="EMBL" id="BGZK01002468">
    <property type="protein sequence ID" value="GBP94142.1"/>
    <property type="molecule type" value="Genomic_DNA"/>
</dbReference>
<feature type="compositionally biased region" description="Basic and acidic residues" evidence="1">
    <location>
        <begin position="1"/>
        <end position="11"/>
    </location>
</feature>
<gene>
    <name evidence="2" type="ORF">EVAR_57557_1</name>
</gene>
<dbReference type="Proteomes" id="UP000299102">
    <property type="component" value="Unassembled WGS sequence"/>
</dbReference>
<keyword evidence="3" id="KW-1185">Reference proteome</keyword>
<evidence type="ECO:0000313" key="2">
    <source>
        <dbReference type="EMBL" id="GBP94142.1"/>
    </source>
</evidence>
<sequence>MHKHTSTEGKHRGAPVCGVDTDARRRPEQTERDAARKLSGHSFYWFPSFCDTVTRKMTSITETGGEIDEACLGKETWILN</sequence>
<feature type="compositionally biased region" description="Basic and acidic residues" evidence="1">
    <location>
        <begin position="21"/>
        <end position="35"/>
    </location>
</feature>
<proteinExistence type="predicted"/>
<feature type="region of interest" description="Disordered" evidence="1">
    <location>
        <begin position="1"/>
        <end position="35"/>
    </location>
</feature>
<dbReference type="AlphaFoldDB" id="A0A4C2A311"/>
<reference evidence="2 3" key="1">
    <citation type="journal article" date="2019" name="Commun. Biol.">
        <title>The bagworm genome reveals a unique fibroin gene that provides high tensile strength.</title>
        <authorList>
            <person name="Kono N."/>
            <person name="Nakamura H."/>
            <person name="Ohtoshi R."/>
            <person name="Tomita M."/>
            <person name="Numata K."/>
            <person name="Arakawa K."/>
        </authorList>
    </citation>
    <scope>NUCLEOTIDE SEQUENCE [LARGE SCALE GENOMIC DNA]</scope>
</reference>
<name>A0A4C2A311_EUMVA</name>
<accession>A0A4C2A311</accession>
<protein>
    <submittedName>
        <fullName evidence="2">Uncharacterized protein</fullName>
    </submittedName>
</protein>